<keyword evidence="5" id="KW-1185">Reference proteome</keyword>
<evidence type="ECO:0000313" key="4">
    <source>
        <dbReference type="EMBL" id="OBS83148.1"/>
    </source>
</evidence>
<dbReference type="STRING" id="56216.A0A1A6HXF4"/>
<evidence type="ECO:0000256" key="2">
    <source>
        <dbReference type="ARBA" id="ARBA00022990"/>
    </source>
</evidence>
<dbReference type="InterPro" id="IPR029045">
    <property type="entry name" value="ClpP/crotonase-like_dom_sf"/>
</dbReference>
<accession>A0A1A6HXF4</accession>
<evidence type="ECO:0000313" key="5">
    <source>
        <dbReference type="Proteomes" id="UP000092124"/>
    </source>
</evidence>
<comment type="caution">
    <text evidence="4">The sequence shown here is derived from an EMBL/GenBank/DDBJ whole genome shotgun (WGS) entry which is preliminary data.</text>
</comment>
<proteinExistence type="inferred from homology"/>
<dbReference type="SUPFAM" id="SSF52096">
    <property type="entry name" value="ClpP/crotonase"/>
    <property type="match status" value="1"/>
</dbReference>
<reference evidence="4 5" key="1">
    <citation type="submission" date="2016-06" db="EMBL/GenBank/DDBJ databases">
        <title>The Draft Genome Sequence and Annotation of the Desert Woodrat Neotoma lepida.</title>
        <authorList>
            <person name="Campbell M."/>
            <person name="Oakeson K.F."/>
            <person name="Yandell M."/>
            <person name="Halpert J.R."/>
            <person name="Dearing D."/>
        </authorList>
    </citation>
    <scope>NUCLEOTIDE SEQUENCE [LARGE SCALE GENOMIC DNA]</scope>
    <source>
        <strain evidence="4">417</strain>
        <tissue evidence="4">Liver</tissue>
    </source>
</reference>
<evidence type="ECO:0000256" key="1">
    <source>
        <dbReference type="ARBA" id="ARBA00005254"/>
    </source>
</evidence>
<dbReference type="PANTHER" id="PTHR11941:SF12">
    <property type="entry name" value="METHYLGLUTACONYL-COA HYDRATASE, MITOCHONDRIAL"/>
    <property type="match status" value="1"/>
</dbReference>
<organism evidence="4 5">
    <name type="scientific">Neotoma lepida</name>
    <name type="common">Desert woodrat</name>
    <dbReference type="NCBI Taxonomy" id="56216"/>
    <lineage>
        <taxon>Eukaryota</taxon>
        <taxon>Metazoa</taxon>
        <taxon>Chordata</taxon>
        <taxon>Craniata</taxon>
        <taxon>Vertebrata</taxon>
        <taxon>Euteleostomi</taxon>
        <taxon>Mammalia</taxon>
        <taxon>Eutheria</taxon>
        <taxon>Euarchontoglires</taxon>
        <taxon>Glires</taxon>
        <taxon>Rodentia</taxon>
        <taxon>Myomorpha</taxon>
        <taxon>Muroidea</taxon>
        <taxon>Cricetidae</taxon>
        <taxon>Neotominae</taxon>
        <taxon>Neotoma</taxon>
    </lineage>
</organism>
<sequence length="216" mass="23595">MEGIKQNDEMRWVLCPMSRAVSVARLTASPTASLLGTLCQDPLSLLHSKLLAVRLSHANLPVPTIAAIDGLALGGGLELALACDIRVAGCRTRECQADLGWRVDGRGLLVDLVTGLAIEEACYAQMASSASASKVSTTPQGCLQQWELFQSRCLRLPQKAAAPWRQAAAEDRRRLVVMFTKKVLETFEKGPEHSINEHHSPWFVLKILTSDWLAPI</sequence>
<dbReference type="GO" id="GO:0006635">
    <property type="term" value="P:fatty acid beta-oxidation"/>
    <property type="evidence" value="ECO:0007669"/>
    <property type="project" value="TreeGrafter"/>
</dbReference>
<dbReference type="Pfam" id="PF00378">
    <property type="entry name" value="ECH_1"/>
    <property type="match status" value="1"/>
</dbReference>
<gene>
    <name evidence="4" type="ORF">A6R68_22863</name>
</gene>
<evidence type="ECO:0008006" key="6">
    <source>
        <dbReference type="Google" id="ProtNLM"/>
    </source>
</evidence>
<dbReference type="GO" id="GO:0004300">
    <property type="term" value="F:enoyl-CoA hydratase activity"/>
    <property type="evidence" value="ECO:0007669"/>
    <property type="project" value="TreeGrafter"/>
</dbReference>
<dbReference type="InterPro" id="IPR001753">
    <property type="entry name" value="Enoyl-CoA_hydra/iso"/>
</dbReference>
<dbReference type="GO" id="GO:0005739">
    <property type="term" value="C:mitochondrion"/>
    <property type="evidence" value="ECO:0007669"/>
    <property type="project" value="TreeGrafter"/>
</dbReference>
<dbReference type="Proteomes" id="UP000092124">
    <property type="component" value="Unassembled WGS sequence"/>
</dbReference>
<dbReference type="EMBL" id="LZPO01007957">
    <property type="protein sequence ID" value="OBS83148.1"/>
    <property type="molecule type" value="Genomic_DNA"/>
</dbReference>
<name>A0A1A6HXF4_NEOLE</name>
<dbReference type="AlphaFoldDB" id="A0A1A6HXF4"/>
<dbReference type="PROSITE" id="PS00166">
    <property type="entry name" value="ENOYL_COA_HYDRATASE"/>
    <property type="match status" value="1"/>
</dbReference>
<dbReference type="InterPro" id="IPR018376">
    <property type="entry name" value="Enoyl-CoA_hyd/isom_CS"/>
</dbReference>
<evidence type="ECO:0000256" key="3">
    <source>
        <dbReference type="RuleBase" id="RU003707"/>
    </source>
</evidence>
<comment type="similarity">
    <text evidence="1 3">Belongs to the enoyl-CoA hydratase/isomerase family.</text>
</comment>
<protein>
    <recommendedName>
        <fullName evidence="6">Enoyl-CoA hydratase</fullName>
    </recommendedName>
</protein>
<dbReference type="PANTHER" id="PTHR11941">
    <property type="entry name" value="ENOYL-COA HYDRATASE-RELATED"/>
    <property type="match status" value="1"/>
</dbReference>
<dbReference type="Gene3D" id="3.90.226.10">
    <property type="entry name" value="2-enoyl-CoA Hydratase, Chain A, domain 1"/>
    <property type="match status" value="1"/>
</dbReference>
<keyword evidence="2" id="KW-0007">Acetylation</keyword>